<dbReference type="Pfam" id="PF19086">
    <property type="entry name" value="Terpene_syn_C_2"/>
    <property type="match status" value="1"/>
</dbReference>
<evidence type="ECO:0000256" key="2">
    <source>
        <dbReference type="ARBA" id="ARBA00006333"/>
    </source>
</evidence>
<comment type="cofactor">
    <cofactor evidence="1 6">
        <name>Mg(2+)</name>
        <dbReference type="ChEBI" id="CHEBI:18420"/>
    </cofactor>
</comment>
<dbReference type="HOGENOM" id="CLU_042538_2_2_1"/>
<evidence type="ECO:0000256" key="4">
    <source>
        <dbReference type="ARBA" id="ARBA00022842"/>
    </source>
</evidence>
<comment type="similarity">
    <text evidence="2 6">Belongs to the terpene synthase family.</text>
</comment>
<gene>
    <name evidence="7" type="ORF">GALMADRAFT_271165</name>
</gene>
<dbReference type="GO" id="GO:0010333">
    <property type="term" value="F:terpene synthase activity"/>
    <property type="evidence" value="ECO:0007669"/>
    <property type="project" value="InterPro"/>
</dbReference>
<dbReference type="EMBL" id="KL142392">
    <property type="protein sequence ID" value="KDR71660.1"/>
    <property type="molecule type" value="Genomic_DNA"/>
</dbReference>
<dbReference type="OrthoDB" id="2861623at2759"/>
<dbReference type="InterPro" id="IPR034686">
    <property type="entry name" value="Terpene_cyclase-like_2"/>
</dbReference>
<dbReference type="GO" id="GO:0008299">
    <property type="term" value="P:isoprenoid biosynthetic process"/>
    <property type="evidence" value="ECO:0007669"/>
    <property type="project" value="UniProtKB-ARBA"/>
</dbReference>
<dbReference type="AlphaFoldDB" id="A0A067SL26"/>
<evidence type="ECO:0000313" key="8">
    <source>
        <dbReference type="Proteomes" id="UP000027222"/>
    </source>
</evidence>
<dbReference type="SUPFAM" id="SSF48576">
    <property type="entry name" value="Terpenoid synthases"/>
    <property type="match status" value="1"/>
</dbReference>
<keyword evidence="8" id="KW-1185">Reference proteome</keyword>
<dbReference type="InterPro" id="IPR008949">
    <property type="entry name" value="Isoprenoid_synthase_dom_sf"/>
</dbReference>
<dbReference type="PANTHER" id="PTHR35201:SF4">
    <property type="entry name" value="BETA-PINACENE SYNTHASE-RELATED"/>
    <property type="match status" value="1"/>
</dbReference>
<dbReference type="EC" id="4.2.3.-" evidence="6"/>
<dbReference type="Gene3D" id="1.10.600.10">
    <property type="entry name" value="Farnesyl Diphosphate Synthase"/>
    <property type="match status" value="1"/>
</dbReference>
<evidence type="ECO:0000313" key="7">
    <source>
        <dbReference type="EMBL" id="KDR71660.1"/>
    </source>
</evidence>
<dbReference type="GO" id="GO:0046872">
    <property type="term" value="F:metal ion binding"/>
    <property type="evidence" value="ECO:0007669"/>
    <property type="project" value="UniProtKB-KW"/>
</dbReference>
<protein>
    <recommendedName>
        <fullName evidence="6">Terpene synthase</fullName>
        <ecNumber evidence="6">4.2.3.-</ecNumber>
    </recommendedName>
</protein>
<organism evidence="7 8">
    <name type="scientific">Galerina marginata (strain CBS 339.88)</name>
    <dbReference type="NCBI Taxonomy" id="685588"/>
    <lineage>
        <taxon>Eukaryota</taxon>
        <taxon>Fungi</taxon>
        <taxon>Dikarya</taxon>
        <taxon>Basidiomycota</taxon>
        <taxon>Agaricomycotina</taxon>
        <taxon>Agaricomycetes</taxon>
        <taxon>Agaricomycetidae</taxon>
        <taxon>Agaricales</taxon>
        <taxon>Agaricineae</taxon>
        <taxon>Strophariaceae</taxon>
        <taxon>Galerina</taxon>
    </lineage>
</organism>
<evidence type="ECO:0000256" key="3">
    <source>
        <dbReference type="ARBA" id="ARBA00022723"/>
    </source>
</evidence>
<name>A0A067SL26_GALM3</name>
<dbReference type="Proteomes" id="UP000027222">
    <property type="component" value="Unassembled WGS sequence"/>
</dbReference>
<evidence type="ECO:0000256" key="5">
    <source>
        <dbReference type="ARBA" id="ARBA00023239"/>
    </source>
</evidence>
<keyword evidence="5 6" id="KW-0456">Lyase</keyword>
<dbReference type="PANTHER" id="PTHR35201">
    <property type="entry name" value="TERPENE SYNTHASE"/>
    <property type="match status" value="1"/>
</dbReference>
<reference evidence="8" key="1">
    <citation type="journal article" date="2014" name="Proc. Natl. Acad. Sci. U.S.A.">
        <title>Extensive sampling of basidiomycete genomes demonstrates inadequacy of the white-rot/brown-rot paradigm for wood decay fungi.</title>
        <authorList>
            <person name="Riley R."/>
            <person name="Salamov A.A."/>
            <person name="Brown D.W."/>
            <person name="Nagy L.G."/>
            <person name="Floudas D."/>
            <person name="Held B.W."/>
            <person name="Levasseur A."/>
            <person name="Lombard V."/>
            <person name="Morin E."/>
            <person name="Otillar R."/>
            <person name="Lindquist E.A."/>
            <person name="Sun H."/>
            <person name="LaButti K.M."/>
            <person name="Schmutz J."/>
            <person name="Jabbour D."/>
            <person name="Luo H."/>
            <person name="Baker S.E."/>
            <person name="Pisabarro A.G."/>
            <person name="Walton J.D."/>
            <person name="Blanchette R.A."/>
            <person name="Henrissat B."/>
            <person name="Martin F."/>
            <person name="Cullen D."/>
            <person name="Hibbett D.S."/>
            <person name="Grigoriev I.V."/>
        </authorList>
    </citation>
    <scope>NUCLEOTIDE SEQUENCE [LARGE SCALE GENOMIC DNA]</scope>
    <source>
        <strain evidence="8">CBS 339.88</strain>
    </source>
</reference>
<evidence type="ECO:0000256" key="6">
    <source>
        <dbReference type="RuleBase" id="RU366034"/>
    </source>
</evidence>
<sequence>MSSNHSFQLPDLISIIGSLELRTNRHCRLATDTSEKWFTDETGILSKNELSYLRSTKIGLLCALCFPTSDAPQLRMLTDLATAVLYSGIREYSNKSPRHSSWDYEIFTGSLNPLETPGRPETGVDLFKKHRLFKHMPNERLVNIISKASTDWNHQFTESMQGLRSAQQKVVSNQSNNIIPSLEEYTELRKEMYGSSMVLDIAELLEIFQCPRTNGTTAEKITNLKRAALDVIAWSMDVVSYQLNQSRGNTHNLVAVLMSHKNLSVQGAMNLSGNMIKDAFTSFCSAEQSVLESLEPQRSLNLPILSWVWPSLTTNRVPASGEEAEAISEGVRRYIRALKDCMVGSVHWAYESELFFGRKGVEIRTFGWVFVDQVPVIPD</sequence>
<accession>A0A067SL26</accession>
<keyword evidence="3 6" id="KW-0479">Metal-binding</keyword>
<keyword evidence="4 6" id="KW-0460">Magnesium</keyword>
<evidence type="ECO:0000256" key="1">
    <source>
        <dbReference type="ARBA" id="ARBA00001946"/>
    </source>
</evidence>
<proteinExistence type="inferred from homology"/>